<proteinExistence type="predicted"/>
<gene>
    <name evidence="3" type="ORF">Mal15_47540</name>
</gene>
<name>A0A5B9MHC4_9BACT</name>
<evidence type="ECO:0000313" key="3">
    <source>
        <dbReference type="EMBL" id="QEG00683.1"/>
    </source>
</evidence>
<dbReference type="EMBL" id="CP036264">
    <property type="protein sequence ID" value="QEG00683.1"/>
    <property type="molecule type" value="Genomic_DNA"/>
</dbReference>
<keyword evidence="2" id="KW-1133">Transmembrane helix</keyword>
<evidence type="ECO:0000313" key="4">
    <source>
        <dbReference type="Proteomes" id="UP000321353"/>
    </source>
</evidence>
<accession>A0A5B9MHC4</accession>
<evidence type="ECO:0000256" key="1">
    <source>
        <dbReference type="SAM" id="MobiDB-lite"/>
    </source>
</evidence>
<protein>
    <recommendedName>
        <fullName evidence="5">DUF4350 domain-containing protein</fullName>
    </recommendedName>
</protein>
<feature type="compositionally biased region" description="Low complexity" evidence="1">
    <location>
        <begin position="341"/>
        <end position="366"/>
    </location>
</feature>
<feature type="transmembrane region" description="Helical" evidence="2">
    <location>
        <begin position="510"/>
        <end position="531"/>
    </location>
</feature>
<keyword evidence="2" id="KW-0472">Membrane</keyword>
<dbReference type="KEGG" id="smam:Mal15_47540"/>
<evidence type="ECO:0008006" key="5">
    <source>
        <dbReference type="Google" id="ProtNLM"/>
    </source>
</evidence>
<organism evidence="3 4">
    <name type="scientific">Stieleria maiorica</name>
    <dbReference type="NCBI Taxonomy" id="2795974"/>
    <lineage>
        <taxon>Bacteria</taxon>
        <taxon>Pseudomonadati</taxon>
        <taxon>Planctomycetota</taxon>
        <taxon>Planctomycetia</taxon>
        <taxon>Pirellulales</taxon>
        <taxon>Pirellulaceae</taxon>
        <taxon>Stieleria</taxon>
    </lineage>
</organism>
<reference evidence="3 4" key="1">
    <citation type="submission" date="2019-02" db="EMBL/GenBank/DDBJ databases">
        <title>Planctomycetal bacteria perform biofilm scaping via a novel small molecule.</title>
        <authorList>
            <person name="Jeske O."/>
            <person name="Boedeker C."/>
            <person name="Wiegand S."/>
            <person name="Breitling P."/>
            <person name="Kallscheuer N."/>
            <person name="Jogler M."/>
            <person name="Rohde M."/>
            <person name="Petersen J."/>
            <person name="Medema M.H."/>
            <person name="Surup F."/>
            <person name="Jogler C."/>
        </authorList>
    </citation>
    <scope>NUCLEOTIDE SEQUENCE [LARGE SCALE GENOMIC DNA]</scope>
    <source>
        <strain evidence="3 4">Mal15</strain>
    </source>
</reference>
<keyword evidence="2" id="KW-0812">Transmembrane</keyword>
<dbReference type="RefSeq" id="WP_147869880.1">
    <property type="nucleotide sequence ID" value="NZ_CP036264.1"/>
</dbReference>
<feature type="transmembrane region" description="Helical" evidence="2">
    <location>
        <begin position="479"/>
        <end position="498"/>
    </location>
</feature>
<sequence>MMFGCGGVRTDSPVSAVVLALLITGGMIAEAAAQFSVPEILSTHRVELPSDPAPGSAGGGSGFKAAIEVTDLMGVGYVAVDVTLTSTGGPMTAERNLSLRLTPIDRHLPAERAIATTFPLTFPQGQTQVELSRSSPKWTIGNSYRIEIFEDGAPLSQYSVEVGSRFPGYAIQSPATVLANELTCNFMFVETKPVPVEVPADVIRVIPPARARNATIPPTVQTTSLSRLPTDWRRLRDLDCIIIQGDKLEAFASDPTATTPNRQREAIRAIRDWVLMGGTLVVLEAPDAIRLAQTLRLKLLSQPQEDQLFRALVAGVASAKTAELEDDRSILSSWVERVPASQSDPSQWDPSQWDPSQWDPSQPDPQTGAGSIPSAGFGPPPVQRTSLAQRTARTRWIEDREARIKTFTSQWSQAYRRDVGGGQVVGLPMETFDPLLGFDLLEQLIGFRRSAMLTRGVDPMMGDFRSRRWLIPGVAEPPVYTFMGILTLFVLLVGPVAYRWTTRGHRSHLMFLIAPALALVTTAAMFTYSIVSDGFGTTIRVRQLTWIDGASGDAVERTRSTLFAGISPRTGLRFSADEEVMAYPSGGQQMWQDLSSDLNEVRLQVDIDQSEQWLDPAFLPSRTQTQFVTHRVRRGVGAISFSGATPFDSGGSVPNATAIELSSSLPFELRDLVVCTPDGRYWSTDKIDAGSTAAAKWIPQTQDASKLLGNLYIRYRPVGAVSESGRSTRSRRIRDLPLFLNRELSRGGVVVTDGVFEHWLNDTLFVRGELPPGTFVGLSSPSRDSVPIGDAEQVASVRYVMGTLQ</sequence>
<keyword evidence="4" id="KW-1185">Reference proteome</keyword>
<dbReference type="Proteomes" id="UP000321353">
    <property type="component" value="Chromosome"/>
</dbReference>
<dbReference type="AlphaFoldDB" id="A0A5B9MHC4"/>
<evidence type="ECO:0000256" key="2">
    <source>
        <dbReference type="SAM" id="Phobius"/>
    </source>
</evidence>
<feature type="region of interest" description="Disordered" evidence="1">
    <location>
        <begin position="337"/>
        <end position="392"/>
    </location>
</feature>